<keyword evidence="3" id="KW-1185">Reference proteome</keyword>
<dbReference type="Proteomes" id="UP000192596">
    <property type="component" value="Unassembled WGS sequence"/>
</dbReference>
<evidence type="ECO:0000256" key="1">
    <source>
        <dbReference type="SAM" id="MobiDB-lite"/>
    </source>
</evidence>
<comment type="caution">
    <text evidence="2">The sequence shown here is derived from an EMBL/GenBank/DDBJ whole genome shotgun (WGS) entry which is preliminary data.</text>
</comment>
<dbReference type="EMBL" id="NAJO01000010">
    <property type="protein sequence ID" value="OQO09684.1"/>
    <property type="molecule type" value="Genomic_DNA"/>
</dbReference>
<dbReference type="AlphaFoldDB" id="A0A1V8TEI7"/>
<sequence>MNSGVRKTSSQSGGPRSAERSRSRIGSRALSGSHTTSTVNVSVTPLTSTWDNETSTLERSISEPIRPWDIGFRSGESRVYKINDYKTPNPLPTLPHDEWIDVQKQLMLDTQLDFTLADNPGVWPKLHVDHGALVDLLDKALRKTQDIVYHAAVIALPAKHRQAFIRGPRSIVLGREELSRMFGGSWGKELTLGDDELTRYSKLGGAPPDLVNHAITQIIDIRNADAHQQDLRSTFIDQSLRTVQYLAILLQDKKRAEELRKLRNSLAELLRDAFTQNTDEYKESLETKPGYEDPGHAAYHPQWAFHHQRTFIQILSDIEDGSISDNEYPAIVQAAAKKWSSDPTTICDTVNPW</sequence>
<feature type="compositionally biased region" description="Polar residues" evidence="1">
    <location>
        <begin position="1"/>
        <end position="14"/>
    </location>
</feature>
<feature type="compositionally biased region" description="Low complexity" evidence="1">
    <location>
        <begin position="31"/>
        <end position="40"/>
    </location>
</feature>
<feature type="region of interest" description="Disordered" evidence="1">
    <location>
        <begin position="1"/>
        <end position="40"/>
    </location>
</feature>
<evidence type="ECO:0000313" key="2">
    <source>
        <dbReference type="EMBL" id="OQO09684.1"/>
    </source>
</evidence>
<proteinExistence type="predicted"/>
<reference evidence="3" key="1">
    <citation type="submission" date="2017-03" db="EMBL/GenBank/DDBJ databases">
        <title>Genomes of endolithic fungi from Antarctica.</title>
        <authorList>
            <person name="Coleine C."/>
            <person name="Masonjones S."/>
            <person name="Stajich J.E."/>
        </authorList>
    </citation>
    <scope>NUCLEOTIDE SEQUENCE [LARGE SCALE GENOMIC DNA]</scope>
    <source>
        <strain evidence="3">CCFEE 5527</strain>
    </source>
</reference>
<protein>
    <submittedName>
        <fullName evidence="2">Uncharacterized protein</fullName>
    </submittedName>
</protein>
<name>A0A1V8TEI7_9PEZI</name>
<dbReference type="OrthoDB" id="3650104at2759"/>
<accession>A0A1V8TEI7</accession>
<dbReference type="InParanoid" id="A0A1V8TEI7"/>
<evidence type="ECO:0000313" key="3">
    <source>
        <dbReference type="Proteomes" id="UP000192596"/>
    </source>
</evidence>
<organism evidence="2 3">
    <name type="scientific">Cryoendolithus antarcticus</name>
    <dbReference type="NCBI Taxonomy" id="1507870"/>
    <lineage>
        <taxon>Eukaryota</taxon>
        <taxon>Fungi</taxon>
        <taxon>Dikarya</taxon>
        <taxon>Ascomycota</taxon>
        <taxon>Pezizomycotina</taxon>
        <taxon>Dothideomycetes</taxon>
        <taxon>Dothideomycetidae</taxon>
        <taxon>Cladosporiales</taxon>
        <taxon>Cladosporiaceae</taxon>
        <taxon>Cryoendolithus</taxon>
    </lineage>
</organism>
<gene>
    <name evidence="2" type="ORF">B0A48_05086</name>
</gene>